<dbReference type="RefSeq" id="WP_137732334.1">
    <property type="nucleotide sequence ID" value="NZ_BJCL01000003.1"/>
</dbReference>
<evidence type="ECO:0000313" key="5">
    <source>
        <dbReference type="Proteomes" id="UP000301751"/>
    </source>
</evidence>
<proteinExistence type="predicted"/>
<keyword evidence="2" id="KW-0012">Acyltransferase</keyword>
<dbReference type="Pfam" id="PF00583">
    <property type="entry name" value="Acetyltransf_1"/>
    <property type="match status" value="1"/>
</dbReference>
<dbReference type="SUPFAM" id="SSF55729">
    <property type="entry name" value="Acyl-CoA N-acyltransferases (Nat)"/>
    <property type="match status" value="1"/>
</dbReference>
<sequence length="155" mass="17317">MQIHPAAIGDENGIAAVHIRAWQTGYRHIVADEYLNNLDVRSRAARWLEVIRDQTCDFIVAKIDGKVAGFTTFGESRSEQSPKATGEIWTLYVDPQYWRCGVGKALMTEALTSLRSSGFENVLVWVLQDNNRAIAFYQSCGFAIEPSSSQVFKLG</sequence>
<gene>
    <name evidence="4" type="ORF">AQPW35_16640</name>
</gene>
<dbReference type="PROSITE" id="PS51186">
    <property type="entry name" value="GNAT"/>
    <property type="match status" value="1"/>
</dbReference>
<name>A0A480AMJ2_9BURK</name>
<protein>
    <submittedName>
        <fullName evidence="4">N-acetyltransferase</fullName>
    </submittedName>
</protein>
<dbReference type="InterPro" id="IPR050832">
    <property type="entry name" value="Bact_Acetyltransf"/>
</dbReference>
<dbReference type="Proteomes" id="UP000301751">
    <property type="component" value="Unassembled WGS sequence"/>
</dbReference>
<reference evidence="5" key="1">
    <citation type="submission" date="2019-03" db="EMBL/GenBank/DDBJ databases">
        <title>Aquabacterium pictum sp.nov., the first bacteriochlorophyll a-containing freshwater bacterium in the genus Aquabacterium of the class Betaproteobacteria.</title>
        <authorList>
            <person name="Hirose S."/>
            <person name="Tank M."/>
            <person name="Hara E."/>
            <person name="Tamaki H."/>
            <person name="Takaichi S."/>
            <person name="Haruta S."/>
            <person name="Hanada S."/>
        </authorList>
    </citation>
    <scope>NUCLEOTIDE SEQUENCE [LARGE SCALE GENOMIC DNA]</scope>
    <source>
        <strain evidence="5">W35</strain>
    </source>
</reference>
<evidence type="ECO:0000313" key="4">
    <source>
        <dbReference type="EMBL" id="GCL62583.1"/>
    </source>
</evidence>
<keyword evidence="1 4" id="KW-0808">Transferase</keyword>
<dbReference type="EMBL" id="BJCL01000003">
    <property type="protein sequence ID" value="GCL62583.1"/>
    <property type="molecule type" value="Genomic_DNA"/>
</dbReference>
<dbReference type="InterPro" id="IPR016181">
    <property type="entry name" value="Acyl_CoA_acyltransferase"/>
</dbReference>
<comment type="caution">
    <text evidence="4">The sequence shown here is derived from an EMBL/GenBank/DDBJ whole genome shotgun (WGS) entry which is preliminary data.</text>
</comment>
<dbReference type="Gene3D" id="3.40.630.30">
    <property type="match status" value="1"/>
</dbReference>
<dbReference type="GO" id="GO:0016747">
    <property type="term" value="F:acyltransferase activity, transferring groups other than amino-acyl groups"/>
    <property type="evidence" value="ECO:0007669"/>
    <property type="project" value="InterPro"/>
</dbReference>
<evidence type="ECO:0000256" key="2">
    <source>
        <dbReference type="ARBA" id="ARBA00023315"/>
    </source>
</evidence>
<dbReference type="PANTHER" id="PTHR43877">
    <property type="entry name" value="AMINOALKYLPHOSPHONATE N-ACETYLTRANSFERASE-RELATED-RELATED"/>
    <property type="match status" value="1"/>
</dbReference>
<dbReference type="AlphaFoldDB" id="A0A480AMJ2"/>
<dbReference type="OrthoDB" id="5292888at2"/>
<dbReference type="InterPro" id="IPR000182">
    <property type="entry name" value="GNAT_dom"/>
</dbReference>
<dbReference type="CDD" id="cd04301">
    <property type="entry name" value="NAT_SF"/>
    <property type="match status" value="1"/>
</dbReference>
<feature type="domain" description="N-acetyltransferase" evidence="3">
    <location>
        <begin position="1"/>
        <end position="155"/>
    </location>
</feature>
<evidence type="ECO:0000256" key="1">
    <source>
        <dbReference type="ARBA" id="ARBA00022679"/>
    </source>
</evidence>
<evidence type="ECO:0000259" key="3">
    <source>
        <dbReference type="PROSITE" id="PS51186"/>
    </source>
</evidence>
<keyword evidence="5" id="KW-1185">Reference proteome</keyword>
<accession>A0A480AMJ2</accession>
<organism evidence="4 5">
    <name type="scientific">Pseudaquabacterium pictum</name>
    <dbReference type="NCBI Taxonomy" id="2315236"/>
    <lineage>
        <taxon>Bacteria</taxon>
        <taxon>Pseudomonadati</taxon>
        <taxon>Pseudomonadota</taxon>
        <taxon>Betaproteobacteria</taxon>
        <taxon>Burkholderiales</taxon>
        <taxon>Sphaerotilaceae</taxon>
        <taxon>Pseudaquabacterium</taxon>
    </lineage>
</organism>